<proteinExistence type="predicted"/>
<gene>
    <name evidence="1" type="ORF">C8A01DRAFT_21244</name>
</gene>
<evidence type="ECO:0000313" key="2">
    <source>
        <dbReference type="Proteomes" id="UP001303115"/>
    </source>
</evidence>
<protein>
    <submittedName>
        <fullName evidence="1">Uncharacterized protein</fullName>
    </submittedName>
</protein>
<comment type="caution">
    <text evidence="1">The sequence shown here is derived from an EMBL/GenBank/DDBJ whole genome shotgun (WGS) entry which is preliminary data.</text>
</comment>
<dbReference type="EMBL" id="MU854763">
    <property type="protein sequence ID" value="KAK4031561.1"/>
    <property type="molecule type" value="Genomic_DNA"/>
</dbReference>
<accession>A0AAN6P4G5</accession>
<dbReference type="InterPro" id="IPR032675">
    <property type="entry name" value="LRR_dom_sf"/>
</dbReference>
<keyword evidence="2" id="KW-1185">Reference proteome</keyword>
<evidence type="ECO:0000313" key="1">
    <source>
        <dbReference type="EMBL" id="KAK4031561.1"/>
    </source>
</evidence>
<name>A0AAN6P4G5_9PEZI</name>
<dbReference type="Proteomes" id="UP001303115">
    <property type="component" value="Unassembled WGS sequence"/>
</dbReference>
<dbReference type="AlphaFoldDB" id="A0AAN6P4G5"/>
<sequence length="437" mass="50403">MATANSHRGIVDLPTELIRHICSFLCPVCVQGQRPWSCPECINQRPGCHEWFRGQLDMSRLSRTCKRLRNVVQPTVFLCYPDSGRWQVRRLLRLARTLMQRPDLAQHMRFLMFREPCEELEPWDRKFVHDSIIQLGLPAVPDHWNIDGDPEFRLLPLELVLAHTPDLEYLRVPLDYDWNLHLLSQLVKTRPPFLTKLKSLEVSHYFIAGDRFDVNMDAIDTIIRAAPNLDSLCLPSPNCGYGSATPMPSLRRLYFQDDCSISPEALTALLDAAPKLEVLALRWAAMADSYDDCADRRTTDAWDAVERRRDSLRELRLDIRSDTEQGDGERDSLKDFENFLSALFAPSIREVTFWQPDKEEMSSAMLRFAKVVAVGRYPNLKSVVIAPSEMSGWRELDEALNAEWGESKGELEEDFGKGNVRFELKWESPYWSACRLD</sequence>
<organism evidence="1 2">
    <name type="scientific">Parachaetomium inaequale</name>
    <dbReference type="NCBI Taxonomy" id="2588326"/>
    <lineage>
        <taxon>Eukaryota</taxon>
        <taxon>Fungi</taxon>
        <taxon>Dikarya</taxon>
        <taxon>Ascomycota</taxon>
        <taxon>Pezizomycotina</taxon>
        <taxon>Sordariomycetes</taxon>
        <taxon>Sordariomycetidae</taxon>
        <taxon>Sordariales</taxon>
        <taxon>Chaetomiaceae</taxon>
        <taxon>Parachaetomium</taxon>
    </lineage>
</organism>
<dbReference type="SUPFAM" id="SSF52047">
    <property type="entry name" value="RNI-like"/>
    <property type="match status" value="1"/>
</dbReference>
<reference evidence="2" key="1">
    <citation type="journal article" date="2023" name="Mol. Phylogenet. Evol.">
        <title>Genome-scale phylogeny and comparative genomics of the fungal order Sordariales.</title>
        <authorList>
            <person name="Hensen N."/>
            <person name="Bonometti L."/>
            <person name="Westerberg I."/>
            <person name="Brannstrom I.O."/>
            <person name="Guillou S."/>
            <person name="Cros-Aarteil S."/>
            <person name="Calhoun S."/>
            <person name="Haridas S."/>
            <person name="Kuo A."/>
            <person name="Mondo S."/>
            <person name="Pangilinan J."/>
            <person name="Riley R."/>
            <person name="LaButti K."/>
            <person name="Andreopoulos B."/>
            <person name="Lipzen A."/>
            <person name="Chen C."/>
            <person name="Yan M."/>
            <person name="Daum C."/>
            <person name="Ng V."/>
            <person name="Clum A."/>
            <person name="Steindorff A."/>
            <person name="Ohm R.A."/>
            <person name="Martin F."/>
            <person name="Silar P."/>
            <person name="Natvig D.O."/>
            <person name="Lalanne C."/>
            <person name="Gautier V."/>
            <person name="Ament-Velasquez S.L."/>
            <person name="Kruys A."/>
            <person name="Hutchinson M.I."/>
            <person name="Powell A.J."/>
            <person name="Barry K."/>
            <person name="Miller A.N."/>
            <person name="Grigoriev I.V."/>
            <person name="Debuchy R."/>
            <person name="Gladieux P."/>
            <person name="Hiltunen Thoren M."/>
            <person name="Johannesson H."/>
        </authorList>
    </citation>
    <scope>NUCLEOTIDE SEQUENCE [LARGE SCALE GENOMIC DNA]</scope>
    <source>
        <strain evidence="2">CBS 284.82</strain>
    </source>
</reference>
<dbReference type="Gene3D" id="3.80.10.10">
    <property type="entry name" value="Ribonuclease Inhibitor"/>
    <property type="match status" value="1"/>
</dbReference>